<dbReference type="Pfam" id="PF13347">
    <property type="entry name" value="MFS_2"/>
    <property type="match status" value="1"/>
</dbReference>
<dbReference type="RefSeq" id="WP_133602618.1">
    <property type="nucleotide sequence ID" value="NZ_JAUFPJ010000002.1"/>
</dbReference>
<dbReference type="AlphaFoldDB" id="A0A4R6N8Y3"/>
<keyword evidence="2" id="KW-1133">Transmembrane helix</keyword>
<accession>A0A4R6N8Y3</accession>
<dbReference type="GO" id="GO:0005886">
    <property type="term" value="C:plasma membrane"/>
    <property type="evidence" value="ECO:0007669"/>
    <property type="project" value="TreeGrafter"/>
</dbReference>
<dbReference type="EMBL" id="SNXE01000002">
    <property type="protein sequence ID" value="TDP11848.1"/>
    <property type="molecule type" value="Genomic_DNA"/>
</dbReference>
<comment type="caution">
    <text evidence="3">The sequence shown here is derived from an EMBL/GenBank/DDBJ whole genome shotgun (WGS) entry which is preliminary data.</text>
</comment>
<feature type="transmembrane region" description="Helical" evidence="2">
    <location>
        <begin position="317"/>
        <end position="343"/>
    </location>
</feature>
<proteinExistence type="inferred from homology"/>
<dbReference type="PANTHER" id="PTHR11328">
    <property type="entry name" value="MAJOR FACILITATOR SUPERFAMILY DOMAIN-CONTAINING PROTEIN"/>
    <property type="match status" value="1"/>
</dbReference>
<feature type="transmembrane region" description="Helical" evidence="2">
    <location>
        <begin position="228"/>
        <end position="251"/>
    </location>
</feature>
<evidence type="ECO:0000313" key="3">
    <source>
        <dbReference type="EMBL" id="TDP11848.1"/>
    </source>
</evidence>
<feature type="transmembrane region" description="Helical" evidence="2">
    <location>
        <begin position="44"/>
        <end position="63"/>
    </location>
</feature>
<dbReference type="GO" id="GO:0015293">
    <property type="term" value="F:symporter activity"/>
    <property type="evidence" value="ECO:0007669"/>
    <property type="project" value="InterPro"/>
</dbReference>
<reference evidence="3 4" key="1">
    <citation type="submission" date="2019-03" db="EMBL/GenBank/DDBJ databases">
        <title>Genomic Encyclopedia of Type Strains, Phase IV (KMG-IV): sequencing the most valuable type-strain genomes for metagenomic binning, comparative biology and taxonomic classification.</title>
        <authorList>
            <person name="Goeker M."/>
        </authorList>
    </citation>
    <scope>NUCLEOTIDE SEQUENCE [LARGE SCALE GENOMIC DNA]</scope>
    <source>
        <strain evidence="3 4">DSM 25082</strain>
    </source>
</reference>
<evidence type="ECO:0000256" key="1">
    <source>
        <dbReference type="ARBA" id="ARBA00009617"/>
    </source>
</evidence>
<sequence length="426" mass="43604">MNAAAAALPPRAGLAYGALGLPLAFLALPLYVSLPQHYAQNHGVPLALLGLVLLLTRSADALLDPLIGQGVDRLFGRSLGAVRGLALLAGLVLGLGFAALFFPPWTDYASSPAPLLAWLVLSLVFTYLAFSALSVLHQAWGTRLGGDAPQRARVVAWREGFGLVGVLLASVLPTLVGLPWSTGVLLLTLALGLAMLLRAAPRPARIAGSDDARAGAWRAPLGNKPFRGLLAVFMANGIASAVPATLLVFFVQDRLQDAAGLPLYLFAYFLAAALSVPLWLRLVGRLGLSHAWLLGMGLAVLAFAGALALPAGARGGFLAVCLASGVALGADLALPGALLTGLVQRAGHGALSGAYAGWWTAASKLNLGLAAGAALPLLALAGYTPGARAPEALQALGLAYVALPCALKLLAAALLWRWARSPGAEP</sequence>
<gene>
    <name evidence="3" type="ORF">DFR39_102231</name>
</gene>
<dbReference type="Gene3D" id="1.20.1250.20">
    <property type="entry name" value="MFS general substrate transporter like domains"/>
    <property type="match status" value="1"/>
</dbReference>
<feature type="transmembrane region" description="Helical" evidence="2">
    <location>
        <begin position="178"/>
        <end position="197"/>
    </location>
</feature>
<dbReference type="SUPFAM" id="SSF103473">
    <property type="entry name" value="MFS general substrate transporter"/>
    <property type="match status" value="1"/>
</dbReference>
<comment type="similarity">
    <text evidence="1">Belongs to the sodium:galactoside symporter (TC 2.A.2) family.</text>
</comment>
<evidence type="ECO:0000313" key="4">
    <source>
        <dbReference type="Proteomes" id="UP000295357"/>
    </source>
</evidence>
<feature type="transmembrane region" description="Helical" evidence="2">
    <location>
        <begin position="292"/>
        <end position="311"/>
    </location>
</feature>
<protein>
    <submittedName>
        <fullName evidence="3">Na+/melibiose symporter-like transporter</fullName>
    </submittedName>
</protein>
<organism evidence="3 4">
    <name type="scientific">Roseateles asaccharophilus</name>
    <dbReference type="NCBI Taxonomy" id="582607"/>
    <lineage>
        <taxon>Bacteria</taxon>
        <taxon>Pseudomonadati</taxon>
        <taxon>Pseudomonadota</taxon>
        <taxon>Betaproteobacteria</taxon>
        <taxon>Burkholderiales</taxon>
        <taxon>Sphaerotilaceae</taxon>
        <taxon>Roseateles</taxon>
    </lineage>
</organism>
<dbReference type="PANTHER" id="PTHR11328:SF24">
    <property type="entry name" value="MAJOR FACILITATOR SUPERFAMILY (MFS) PROFILE DOMAIN-CONTAINING PROTEIN"/>
    <property type="match status" value="1"/>
</dbReference>
<feature type="transmembrane region" description="Helical" evidence="2">
    <location>
        <begin position="115"/>
        <end position="135"/>
    </location>
</feature>
<evidence type="ECO:0000256" key="2">
    <source>
        <dbReference type="SAM" id="Phobius"/>
    </source>
</evidence>
<name>A0A4R6N8Y3_9BURK</name>
<keyword evidence="2" id="KW-0472">Membrane</keyword>
<feature type="transmembrane region" description="Helical" evidence="2">
    <location>
        <begin position="364"/>
        <end position="383"/>
    </location>
</feature>
<dbReference type="InterPro" id="IPR036259">
    <property type="entry name" value="MFS_trans_sf"/>
</dbReference>
<dbReference type="GO" id="GO:0008643">
    <property type="term" value="P:carbohydrate transport"/>
    <property type="evidence" value="ECO:0007669"/>
    <property type="project" value="InterPro"/>
</dbReference>
<feature type="transmembrane region" description="Helical" evidence="2">
    <location>
        <begin position="155"/>
        <end position="172"/>
    </location>
</feature>
<feature type="transmembrane region" description="Helical" evidence="2">
    <location>
        <begin position="84"/>
        <end position="103"/>
    </location>
</feature>
<feature type="transmembrane region" description="Helical" evidence="2">
    <location>
        <begin position="263"/>
        <end position="280"/>
    </location>
</feature>
<keyword evidence="2" id="KW-0812">Transmembrane</keyword>
<dbReference type="Proteomes" id="UP000295357">
    <property type="component" value="Unassembled WGS sequence"/>
</dbReference>
<dbReference type="OrthoDB" id="181905at2"/>
<feature type="transmembrane region" description="Helical" evidence="2">
    <location>
        <begin position="12"/>
        <end position="32"/>
    </location>
</feature>
<keyword evidence="4" id="KW-1185">Reference proteome</keyword>
<feature type="transmembrane region" description="Helical" evidence="2">
    <location>
        <begin position="395"/>
        <end position="416"/>
    </location>
</feature>
<dbReference type="InterPro" id="IPR039672">
    <property type="entry name" value="MFS_2"/>
</dbReference>